<dbReference type="Gene3D" id="1.10.3730.20">
    <property type="match status" value="1"/>
</dbReference>
<dbReference type="InterPro" id="IPR000390">
    <property type="entry name" value="Small_drug/metabolite_transptr"/>
</dbReference>
<feature type="transmembrane region" description="Helical" evidence="8">
    <location>
        <begin position="86"/>
        <end position="104"/>
    </location>
</feature>
<comment type="similarity">
    <text evidence="7">Belongs to the drug/metabolite transporter (DMT) superfamily. Small multidrug resistance (SMR) (TC 2.A.7.1) family.</text>
</comment>
<keyword evidence="2" id="KW-0813">Transport</keyword>
<keyword evidence="5 8" id="KW-1133">Transmembrane helix</keyword>
<keyword evidence="4 7" id="KW-0812">Transmembrane</keyword>
<evidence type="ECO:0000256" key="8">
    <source>
        <dbReference type="SAM" id="Phobius"/>
    </source>
</evidence>
<dbReference type="GO" id="GO:0022857">
    <property type="term" value="F:transmembrane transporter activity"/>
    <property type="evidence" value="ECO:0007669"/>
    <property type="project" value="InterPro"/>
</dbReference>
<name>A0A7X0REP3_9ACTN</name>
<dbReference type="PANTHER" id="PTHR30561:SF1">
    <property type="entry name" value="MULTIDRUG TRANSPORTER EMRE"/>
    <property type="match status" value="1"/>
</dbReference>
<dbReference type="GO" id="GO:0005886">
    <property type="term" value="C:plasma membrane"/>
    <property type="evidence" value="ECO:0007669"/>
    <property type="project" value="UniProtKB-SubCell"/>
</dbReference>
<sequence>MYGAVVLLAAAIGIEVAATALLPRAQGFTDPLWSAAVLAGYGVSIWMLSVVVRSMPVSVAYAIWAGVGTAAVAAAGYLFLDEPMGWLKAGSLALIVLGVVGLKASGTH</sequence>
<comment type="caution">
    <text evidence="9">The sequence shown here is derived from an EMBL/GenBank/DDBJ whole genome shotgun (WGS) entry which is preliminary data.</text>
</comment>
<evidence type="ECO:0000256" key="6">
    <source>
        <dbReference type="ARBA" id="ARBA00023136"/>
    </source>
</evidence>
<proteinExistence type="inferred from homology"/>
<feature type="transmembrane region" description="Helical" evidence="8">
    <location>
        <begin position="59"/>
        <end position="80"/>
    </location>
</feature>
<keyword evidence="10" id="KW-1185">Reference proteome</keyword>
<feature type="transmembrane region" description="Helical" evidence="8">
    <location>
        <begin position="33"/>
        <end position="52"/>
    </location>
</feature>
<evidence type="ECO:0000256" key="2">
    <source>
        <dbReference type="ARBA" id="ARBA00022448"/>
    </source>
</evidence>
<evidence type="ECO:0000256" key="4">
    <source>
        <dbReference type="ARBA" id="ARBA00022692"/>
    </source>
</evidence>
<dbReference type="SUPFAM" id="SSF103481">
    <property type="entry name" value="Multidrug resistance efflux transporter EmrE"/>
    <property type="match status" value="1"/>
</dbReference>
<gene>
    <name evidence="9" type="ORF">H5V45_06285</name>
</gene>
<evidence type="ECO:0000256" key="7">
    <source>
        <dbReference type="RuleBase" id="RU003942"/>
    </source>
</evidence>
<evidence type="ECO:0000256" key="3">
    <source>
        <dbReference type="ARBA" id="ARBA00022475"/>
    </source>
</evidence>
<dbReference type="Pfam" id="PF00893">
    <property type="entry name" value="Multi_Drug_Res"/>
    <property type="match status" value="1"/>
</dbReference>
<evidence type="ECO:0000256" key="5">
    <source>
        <dbReference type="ARBA" id="ARBA00022989"/>
    </source>
</evidence>
<dbReference type="EMBL" id="JACKXE010000001">
    <property type="protein sequence ID" value="MBB6626926.1"/>
    <property type="molecule type" value="Genomic_DNA"/>
</dbReference>
<accession>A0A7X0REP3</accession>
<dbReference type="AlphaFoldDB" id="A0A7X0REP3"/>
<reference evidence="9 10" key="1">
    <citation type="submission" date="2020-08" db="EMBL/GenBank/DDBJ databases">
        <authorList>
            <person name="Seo M.-J."/>
        </authorList>
    </citation>
    <scope>NUCLEOTIDE SEQUENCE [LARGE SCALE GENOMIC DNA]</scope>
    <source>
        <strain evidence="9 10">KIGAM211</strain>
    </source>
</reference>
<organism evidence="9 10">
    <name type="scientific">Nocardioides luti</name>
    <dbReference type="NCBI Taxonomy" id="2761101"/>
    <lineage>
        <taxon>Bacteria</taxon>
        <taxon>Bacillati</taxon>
        <taxon>Actinomycetota</taxon>
        <taxon>Actinomycetes</taxon>
        <taxon>Propionibacteriales</taxon>
        <taxon>Nocardioidaceae</taxon>
        <taxon>Nocardioides</taxon>
    </lineage>
</organism>
<dbReference type="Proteomes" id="UP000523955">
    <property type="component" value="Unassembled WGS sequence"/>
</dbReference>
<dbReference type="PANTHER" id="PTHR30561">
    <property type="entry name" value="SMR FAMILY PROTON-DEPENDENT DRUG EFFLUX TRANSPORTER SUGE"/>
    <property type="match status" value="1"/>
</dbReference>
<evidence type="ECO:0000313" key="9">
    <source>
        <dbReference type="EMBL" id="MBB6626926.1"/>
    </source>
</evidence>
<evidence type="ECO:0000313" key="10">
    <source>
        <dbReference type="Proteomes" id="UP000523955"/>
    </source>
</evidence>
<comment type="subcellular location">
    <subcellularLocation>
        <location evidence="1 7">Cell membrane</location>
        <topology evidence="1 7">Multi-pass membrane protein</topology>
    </subcellularLocation>
</comment>
<dbReference type="InterPro" id="IPR037185">
    <property type="entry name" value="EmrE-like"/>
</dbReference>
<dbReference type="RefSeq" id="WP_185252145.1">
    <property type="nucleotide sequence ID" value="NZ_JACKXE010000001.1"/>
</dbReference>
<evidence type="ECO:0000256" key="1">
    <source>
        <dbReference type="ARBA" id="ARBA00004651"/>
    </source>
</evidence>
<dbReference type="InterPro" id="IPR045324">
    <property type="entry name" value="Small_multidrug_res"/>
</dbReference>
<keyword evidence="6 8" id="KW-0472">Membrane</keyword>
<keyword evidence="3" id="KW-1003">Cell membrane</keyword>
<protein>
    <submittedName>
        <fullName evidence="9">QacE family quaternary ammonium compound efflux SMR transporter</fullName>
    </submittedName>
</protein>